<dbReference type="PROSITE" id="PS50893">
    <property type="entry name" value="ABC_TRANSPORTER_2"/>
    <property type="match status" value="1"/>
</dbReference>
<dbReference type="Gene3D" id="3.40.50.300">
    <property type="entry name" value="P-loop containing nucleotide triphosphate hydrolases"/>
    <property type="match status" value="1"/>
</dbReference>
<keyword evidence="2" id="KW-0547">Nucleotide-binding</keyword>
<dbReference type="AlphaFoldDB" id="A0A2H1EHD4"/>
<protein>
    <submittedName>
        <fullName evidence="5">Putative enzyme</fullName>
        <ecNumber evidence="5">3.6.3.-</ecNumber>
    </submittedName>
</protein>
<proteinExistence type="predicted"/>
<dbReference type="NCBIfam" id="TIGR01727">
    <property type="entry name" value="oligo_HPY"/>
    <property type="match status" value="1"/>
</dbReference>
<dbReference type="EC" id="3.6.3.-" evidence="5"/>
<dbReference type="SUPFAM" id="SSF52540">
    <property type="entry name" value="P-loop containing nucleoside triphosphate hydrolases"/>
    <property type="match status" value="1"/>
</dbReference>
<dbReference type="RefSeq" id="WP_101010247.1">
    <property type="nucleotide sequence ID" value="NZ_FRFC01000004.1"/>
</dbReference>
<dbReference type="GO" id="GO:0016887">
    <property type="term" value="F:ATP hydrolysis activity"/>
    <property type="evidence" value="ECO:0007669"/>
    <property type="project" value="InterPro"/>
</dbReference>
<sequence>MNDLLIVKDLKKKFTKKGSRGTKEITQVADGISFEIKQGETLVLAGESGSGKTSIARLILGVLEPDSGEIIFDGVKITNDQNSLKKIRLGCQMIHQDPYASINPRMTVLDTVKEPLEIHQKGNKDERTSYALQALGQVKLEPVEEIARKYPHMLSGGQRQRVAIARAIVTNPKLVIADEPVSMLDVSVRIGILELIKELQQKHGISFLYITHDLSTAGYIGHRIAILYSGQIVETGPIRDVLATPFHPYTQALLDSISNPDPDNLHREKEIRIKEQTKSAQQGCRFRERCPYAIEKCMQEPKLENVSKERQVACFVKIN</sequence>
<dbReference type="EMBL" id="FRFC01000004">
    <property type="protein sequence ID" value="SHO46359.1"/>
    <property type="molecule type" value="Genomic_DNA"/>
</dbReference>
<evidence type="ECO:0000259" key="4">
    <source>
        <dbReference type="PROSITE" id="PS50893"/>
    </source>
</evidence>
<keyword evidence="6" id="KW-1185">Reference proteome</keyword>
<dbReference type="Pfam" id="PF08352">
    <property type="entry name" value="oligo_HPY"/>
    <property type="match status" value="1"/>
</dbReference>
<evidence type="ECO:0000313" key="6">
    <source>
        <dbReference type="Proteomes" id="UP000232412"/>
    </source>
</evidence>
<dbReference type="InterPro" id="IPR003593">
    <property type="entry name" value="AAA+_ATPase"/>
</dbReference>
<accession>A0A2H1EHD4</accession>
<dbReference type="InterPro" id="IPR003439">
    <property type="entry name" value="ABC_transporter-like_ATP-bd"/>
</dbReference>
<dbReference type="GO" id="GO:0005524">
    <property type="term" value="F:ATP binding"/>
    <property type="evidence" value="ECO:0007669"/>
    <property type="project" value="UniProtKB-KW"/>
</dbReference>
<evidence type="ECO:0000256" key="1">
    <source>
        <dbReference type="ARBA" id="ARBA00022448"/>
    </source>
</evidence>
<dbReference type="InterPro" id="IPR050319">
    <property type="entry name" value="ABC_transp_ATP-bind"/>
</dbReference>
<dbReference type="CDD" id="cd03257">
    <property type="entry name" value="ABC_NikE_OppD_transporters"/>
    <property type="match status" value="1"/>
</dbReference>
<dbReference type="PROSITE" id="PS00675">
    <property type="entry name" value="SIGMA54_INTERACT_1"/>
    <property type="match status" value="1"/>
</dbReference>
<dbReference type="PANTHER" id="PTHR43776">
    <property type="entry name" value="TRANSPORT ATP-BINDING PROTEIN"/>
    <property type="match status" value="1"/>
</dbReference>
<evidence type="ECO:0000256" key="2">
    <source>
        <dbReference type="ARBA" id="ARBA00022741"/>
    </source>
</evidence>
<reference evidence="6" key="1">
    <citation type="submission" date="2016-12" db="EMBL/GenBank/DDBJ databases">
        <authorList>
            <person name="Herbold C."/>
        </authorList>
    </citation>
    <scope>NUCLEOTIDE SEQUENCE [LARGE SCALE GENOMIC DNA]</scope>
</reference>
<dbReference type="OrthoDB" id="18209at2157"/>
<dbReference type="InterPro" id="IPR027417">
    <property type="entry name" value="P-loop_NTPase"/>
</dbReference>
<dbReference type="Pfam" id="PF00005">
    <property type="entry name" value="ABC_tran"/>
    <property type="match status" value="1"/>
</dbReference>
<feature type="domain" description="ABC transporter" evidence="4">
    <location>
        <begin position="5"/>
        <end position="254"/>
    </location>
</feature>
<dbReference type="PROSITE" id="PS00211">
    <property type="entry name" value="ABC_TRANSPORTER_1"/>
    <property type="match status" value="1"/>
</dbReference>
<dbReference type="FunFam" id="3.40.50.300:FF:000016">
    <property type="entry name" value="Oligopeptide ABC transporter ATP-binding component"/>
    <property type="match status" value="1"/>
</dbReference>
<evidence type="ECO:0000256" key="3">
    <source>
        <dbReference type="ARBA" id="ARBA00022840"/>
    </source>
</evidence>
<dbReference type="InterPro" id="IPR017871">
    <property type="entry name" value="ABC_transporter-like_CS"/>
</dbReference>
<evidence type="ECO:0000313" key="5">
    <source>
        <dbReference type="EMBL" id="SHO46359.1"/>
    </source>
</evidence>
<dbReference type="PANTHER" id="PTHR43776:SF8">
    <property type="entry name" value="ABC TRANSPORTER, ATP-BINDING PROTEIN"/>
    <property type="match status" value="1"/>
</dbReference>
<dbReference type="InterPro" id="IPR025662">
    <property type="entry name" value="Sigma_54_int_dom_ATP-bd_1"/>
</dbReference>
<dbReference type="GO" id="GO:0015833">
    <property type="term" value="P:peptide transport"/>
    <property type="evidence" value="ECO:0007669"/>
    <property type="project" value="InterPro"/>
</dbReference>
<name>A0A2H1EHD4_9ARCH</name>
<gene>
    <name evidence="5" type="ORF">NSIN_30085</name>
</gene>
<dbReference type="Proteomes" id="UP000232412">
    <property type="component" value="Unassembled WGS sequence"/>
</dbReference>
<dbReference type="InterPro" id="IPR013563">
    <property type="entry name" value="Oligopep_ABC_C"/>
</dbReference>
<dbReference type="GO" id="GO:0055085">
    <property type="term" value="P:transmembrane transport"/>
    <property type="evidence" value="ECO:0007669"/>
    <property type="project" value="UniProtKB-ARBA"/>
</dbReference>
<keyword evidence="1" id="KW-0813">Transport</keyword>
<keyword evidence="3" id="KW-0067">ATP-binding</keyword>
<organism evidence="5 6">
    <name type="scientific">Nitrosotalea sinensis</name>
    <dbReference type="NCBI Taxonomy" id="1499975"/>
    <lineage>
        <taxon>Archaea</taxon>
        <taxon>Nitrososphaerota</taxon>
        <taxon>Nitrososphaeria</taxon>
        <taxon>Nitrosotaleales</taxon>
        <taxon>Nitrosotaleaceae</taxon>
        <taxon>Nitrosotalea</taxon>
    </lineage>
</organism>
<dbReference type="SMART" id="SM00382">
    <property type="entry name" value="AAA"/>
    <property type="match status" value="1"/>
</dbReference>
<keyword evidence="5" id="KW-0378">Hydrolase</keyword>